<keyword evidence="6" id="KW-1185">Reference proteome</keyword>
<feature type="compositionally biased region" description="Acidic residues" evidence="3">
    <location>
        <begin position="30"/>
        <end position="44"/>
    </location>
</feature>
<feature type="region of interest" description="Disordered" evidence="3">
    <location>
        <begin position="4205"/>
        <end position="4229"/>
    </location>
</feature>
<evidence type="ECO:0000313" key="5">
    <source>
        <dbReference type="Ensembl" id="ENSOKIP00005077248.1"/>
    </source>
</evidence>
<gene>
    <name evidence="5" type="primary">LOC109893727</name>
</gene>
<feature type="domain" description="PDZ" evidence="4">
    <location>
        <begin position="108"/>
        <end position="187"/>
    </location>
</feature>
<evidence type="ECO:0000259" key="4">
    <source>
        <dbReference type="PROSITE" id="PS50106"/>
    </source>
</evidence>
<feature type="region of interest" description="Disordered" evidence="3">
    <location>
        <begin position="196"/>
        <end position="305"/>
    </location>
</feature>
<dbReference type="SUPFAM" id="SSF50156">
    <property type="entry name" value="PDZ domain-like"/>
    <property type="match status" value="1"/>
</dbReference>
<evidence type="ECO:0000313" key="6">
    <source>
        <dbReference type="Proteomes" id="UP000694557"/>
    </source>
</evidence>
<dbReference type="PANTHER" id="PTHR23348:SF41">
    <property type="entry name" value="NEUROBLAST DIFFERENTIATION-ASSOCIATED PROTEIN AHNAK"/>
    <property type="match status" value="1"/>
</dbReference>
<feature type="compositionally biased region" description="Polar residues" evidence="3">
    <location>
        <begin position="259"/>
        <end position="270"/>
    </location>
</feature>
<protein>
    <submittedName>
        <fullName evidence="5">Neuroblast differentiation-associated protein AHNAK</fullName>
    </submittedName>
</protein>
<reference evidence="5" key="2">
    <citation type="submission" date="2025-09" db="UniProtKB">
        <authorList>
            <consortium name="Ensembl"/>
        </authorList>
    </citation>
    <scope>IDENTIFICATION</scope>
</reference>
<dbReference type="PROSITE" id="PS50106">
    <property type="entry name" value="PDZ"/>
    <property type="match status" value="1"/>
</dbReference>
<name>A0A8C7MT14_ONCKI</name>
<evidence type="ECO:0000256" key="1">
    <source>
        <dbReference type="ARBA" id="ARBA00004123"/>
    </source>
</evidence>
<feature type="region of interest" description="Disordered" evidence="3">
    <location>
        <begin position="4301"/>
        <end position="4323"/>
    </location>
</feature>
<dbReference type="InterPro" id="IPR036034">
    <property type="entry name" value="PDZ_sf"/>
</dbReference>
<organism evidence="5 6">
    <name type="scientific">Oncorhynchus kisutch</name>
    <name type="common">Coho salmon</name>
    <name type="synonym">Salmo kisutch</name>
    <dbReference type="NCBI Taxonomy" id="8019"/>
    <lineage>
        <taxon>Eukaryota</taxon>
        <taxon>Metazoa</taxon>
        <taxon>Chordata</taxon>
        <taxon>Craniata</taxon>
        <taxon>Vertebrata</taxon>
        <taxon>Euteleostomi</taxon>
        <taxon>Actinopterygii</taxon>
        <taxon>Neopterygii</taxon>
        <taxon>Teleostei</taxon>
        <taxon>Protacanthopterygii</taxon>
        <taxon>Salmoniformes</taxon>
        <taxon>Salmonidae</taxon>
        <taxon>Salmoninae</taxon>
        <taxon>Oncorhynchus</taxon>
    </lineage>
</organism>
<dbReference type="GO" id="GO:0005737">
    <property type="term" value="C:cytoplasm"/>
    <property type="evidence" value="ECO:0007669"/>
    <property type="project" value="TreeGrafter"/>
</dbReference>
<dbReference type="GO" id="GO:0043484">
    <property type="term" value="P:regulation of RNA splicing"/>
    <property type="evidence" value="ECO:0007669"/>
    <property type="project" value="TreeGrafter"/>
</dbReference>
<sequence>MCDCLHLAFPNWHGSPGTGAGRRLKGPEPDTVDDSICEEPSEFIEGERPRPQGSSPVDEYPETDEYTDIDKQGGGGSGKKGKRGFGSLFEKRSPAKMSELESSESGVIVRMAKETCAEGLVVSGGGKEGIFIKEVRPESPASKLLSVHEGDQILSATVYFDDVKYEDALQILEHAQPYKMELLLKRKPIKISTLESEPALESQVEQGSSLEMRGHSKTKRHGDRISWPNFPSFSKSQKSHFKRSHSTADADDQRKLELSPTTSDTESPIKSQEAVKGRTKKQKIKLSSLKMKGRKSRSVEQSGQDTDILTVECAQVMEIQQSQDDIYSPDGLESTSGETPQVYVFESESEKMESTKIKNECSLPDLTGSENKQHKVELIRLDKTLKTTDITVAFADQESPLTKTSLEEKKKKKEKKERSELKFRIKGKETKDKHKQEKHVKSSPKSMKIPGADIITSDLSAHDNTLLIPTIVSHTKLMERQLPIDMSDVGLIRKSPQIGQERDLKETYVKTNLNAQEMHAKVTSITMEPDLQMEIQALKLPTETSIDDVLVQIGTRTATKFKLPREDLADFVTAEPIQMTDVRIVKMDVKSLKVEDRGLKILPNRDDIEIPGMEDASSTGTKTPVIKQPKTAFTLPVEEIQAQTVQMVIDVDRVKEAVSKLPGFKLPKGDTVGLPAHQEITKTHVNAERVNVTVENTLSKITDIKAQLDTYVKKTDINASPEKLSRSSVTTIKLPKNQLSDLGAHEPITMTEIYHKERKEEAGRTNEVEIQIELHKRENVEIPGMENIHQKGSPNQVDRGKELAVPVPEWPTIKAEETNVIPYTKGLDKKSKKAKMSMPAPNVAVDVPDVEKDIKVQGTEIPEPKLTMAEINIEKPRVDIKGPNKDVEVNLKKLEMFTLTEVKVQVQPPSVELKVPSGEVEIPEGAAKEIDGKIKKPQMSFGWFSKPEVKAPEVDISLTNVDISLPEGKVEVEDPDVKMKSPEVQIKMKHDIELEGQGSQFKIPKSGLSMSRVKGPEIGLSLSKIDVDVDLPEGRADLQQPDVEVGVPSVEVEIPEAGSKDIDVKMRKPRMSFPIFGFSNPELKAPEADISLPEVDISLPEGKMEVKEPEVEMKTPEIQIDVKDTVGSPSRFKMPTLKFPKFGAASPNVTIEVPDLDKDIKVHGTEIPEPKLTISAFNIEKPSVDLKGPSIDVNRKKNENVTLPEVKMNVQPPSIELKVPSGEVEMPEGAATEMDVKMKKPRMSFGWFSKPEAKAPEVDVSLTNVDFSLPDGKVEVKEPDVEMKSPDVQIEMKHDIELEGQGSTFKLPKFGLSLPRVKGPEIGLSLSKTDVDVDLPEGRADLQLPDVEVGVPSVEVEIPEAGSKDIDVKMRKPRMSFPKFGFSKPEVKAPEVDISLPEVDISLPEGKVEVKEPEVEMKPPEIQVDVKDTVGSPSRFKMPTLKFPKFGAASPNVTIEVPDLDKDIKVHGTEIPEPKLTISAFNIEKPSVDLKGPSIDVNRKKNENVTLPEVKMNIQPPSIELKVPSGEVEMPEGAATEMDVKMKKPRMSFGWFSKPEAKAPEVDVSLTNVDFSLPDGKVEVKEPDVEMKSPDVQIEMKHDIELEGQGSTFKLPKFGLSLPRVKGPEIGLSLSKTDVDVDLPEGRADLQLPDGEVGVPSVEVEIPEAGSKDIDVKMRKPRMSFPKFGFSKPEVKAPEVDISLPEVDISLPEGKVEVKEPEVEMKPPEIQVDVKDTVGSPSRFKMPTLKFPKFGAASPNVTIEVPDLDKDIKVHGTEIPEPKLTISAFNIEKPSVDLKGPSIDVNRKKNENVTLPEVKMNIQPPSIELKVPSGEVEMPEGAATEMDVKMQKPRMSFGWFSKPEAKAPEVDVSLTNVDFSLPDGKVEVKEPDVEMKSPDVQIEMKHDIELEGQGSKFKLPKFGLSLPRVKGPEIDLSLSKTDVDVDLPEGRADLQLPDGEVGVPSVEVEIPEAGSKDIDVKMRKPRMSFPKFGFSKPEVKAPEVDISLPEVDISLPEGKVEVKEPEVEMKPPEIQVDVKDTVGSPSRFKMPTLKFPKFGAASPNVTIEVPDLDKDIKVHGTEIPEPKLTISAFNIEKPSVDLKGPSIDVNRKKNENVTLPEVKMNIQPPIIELKVPSGEVEMPEGAATEMDVKMKKPRMSFGWFSKPEAKAPEVDVSLTNVDFSLPDGKVEVKEPDVEIKSPDVQIEMKHDIELEGQGSKFKLPKFGLSLPRVKGPEIGLSLSKTDVDVDLPEGRADLQLPDVEVGVPSVEVEIPEAGSKDIDVKMRKPRMSFPKFGFSKPEVKPPEVDISLPEVDISLPEGKVEVKEPEVEMKPPEIQVDVKDTVGSPSRFKMPTLKFPKFGAASPNVTIEVPDLDKDIKVHGMEIPEPKLTISAFNIEKPSVDLKGPSIDVNRKKNENVTLPEVKMNIQPPSIELKVPSGEVEMPEGAATEMDVKMKKPRMSFGWFSKPEAKAPEVDVSLTNVDFSLPDGKVEVKEPDVEMKSPDVQIEMKHDIELEGQGSKFKLPKFGLSLPRVKGPEIGLSLSKTDVDVDLPEGRADLQLPDVEVGVPSVEVEIPEAGSKDIDVKMRKPRMSFPKFGFSKPEVKAPEVDISLPEVDISLPEGKVEVKEPEVEMKPPEIQVDVKETVGSPSRFKMPTLKFPKFGAASPNVTIEVPDLDKDIKVHGTEIPEPKLTISAFNIEKPSVDLKGPSIDVNRKKNENVTLPEVKMNIQPPSIELKVPSGEVEMPGGAATEMDVKMKKPRMSFGWFSRPEAKAPEVDVSLTNVDFSLPDGKVEVKEPDVEIKSPDVQIEMKHDIELEGQGSKFKLPKFGLSLPRVKGPEIDLSLSKTDVDVDLPEGRADLQLPDVEVGVPSVEVEIPEAGSKDIDVKMRKPRMSFPKFGFSKPEVKAPEVDISLPEVDISLPEGKVEVKEPEVEMKPPEIQVDVKETVGSPSRFKMPTLKFPKFGAASPNVTIEVPDLDKDIKVHGTEIPEPKLTISAFNIEKPSVDLKGPSIDVNRKKNENVTLPEVKMNIQPPSIELKVPSGEVEMPEGAATEMDVKMKKPRMSFGWFSKPEAKAPEVDVSLTNVDFSLPDGKVEVKEPDVEIKSPDVQIEMKHDIELEGQGSKFKLPKFGLSLPRVKGPEIDLSLSKTDVDVDLPEGRADLQLPDVEVGVPSVEVEIPEAGSKDIDVKMRKPRMSFPKFGFSKPEVKAPEVDISLPEVDISLPEGKVEVKEPEVEMKPPEIQVDVKDTVGSPSRFKMPTLKFPKFGAASPNVTIEVPDLDKDIKVHGTEIPEPKLTISAFNIEKPSVDLKGPSIDVNRKKNENVTLPEVKMNIQPPSIELKVPSGEVEMPEGAATEMDVKMKKPRMSFGWFSKPEATAPEVDVSLTNVDFSLPDGKVEVKEPDVEIKSPDVQIEMKHDIELEGQGSKFKLPKFGLSLPRVKGPEIGLSLSKTDVDVDLPEGRADLQLPDVEVGVPSVEVEIPEAGSKDIDVKMRKPRMSFPKFGFSKPEVKPPEVDISLPEVDISLPEGKVEVKEPEVEMKPPEIQVDVKDTVGSPSRFKMPTLKFPKFGAASPNVTIEVPDLDKDIKGHGTEIPEPKLTISAFNIEKPSVELKGPYIDVNRKKNENVTLPEVKMNVQPPSIELKVPSGEVEMPEGAATEMDVKMKKPRMSFGWFSKPEAKAPEVDVSLTNVDFSLPDGKVEVKEPDVEMKSPDVQIEMKHDIELEGQGSKFKLPKFGLSLPRVKGPEIGLSLSKTDVDVDLPEGRADLQLPDVEVGVPSVEVEIPEAGSKDIDVKMRKPRMSFPKFGFSKPEVKAPEVDISLPEVDISLPEGKVEVKEPEVEMKPPEIQVDVKDTVGSPSRFKMPTLKFPKFGAASPNVTIEVPDLDKDIKVHGTEIPEPKLTISAFNIEKPSVDLKGPSIDVNRKKNENVTLPEVKMNVQPPSIELKVPSGEVEMPEGAATEMDVKMKKPRMSFGWFSKPDVKALEVDVSLTKVDLSLPEGKVVKESYVEMKAPESQVEMKNEGFSVDGTPNIEDKIIETGVKKPLITFPKIVFSRSEITAPEIVIPPKVDISLQEGKEFKVPEVKIEAPEIEVDVKEAVGSPSRFKMPTFKLPTFGSTSKVAVDVSDKEKVIEVPGVEILDQVLGASFPVDLTEPGDTVDIKGCSEVHLHVAGSAGPSVEEGMTIADVDVHGVDSSELTIDDKGHGLPSKGQGSPSKFKLPTFKMPKLSISKSKRQNEHEHDDISPNIILENNEIHVKPQGPEISPKLTLTSFGEVLRSIDVEFYVPALEEVEEKLTGSREGPSAETQSIQEEEEAKEKSKLVWFKFPTFGLSSPSESAKILEKDTSKKEASENSPAGDSVEQDSSLTFSVRSSDAFADISSTVTSEQVAPSLASPTKVTVKYSDPIATEIQGNIITSTARTKIISFEPYLAEKVTIPMSSGASSSSVDTLKLESGTHVITSNIQAIPDTQKATLLTDFGLQTGTAGASSASWSVDNTNKIQSDGQTVIKRHVIREMSGTDKEKVVITRRVTHVFGAEPISDETASSIKQMKETMHSEKMKFFDGAELE</sequence>
<feature type="region of interest" description="Disordered" evidence="3">
    <location>
        <begin position="4346"/>
        <end position="4373"/>
    </location>
</feature>
<dbReference type="InterPro" id="IPR052082">
    <property type="entry name" value="Myelin_sheath_structural"/>
</dbReference>
<reference evidence="5" key="1">
    <citation type="submission" date="2025-08" db="UniProtKB">
        <authorList>
            <consortium name="Ensembl"/>
        </authorList>
    </citation>
    <scope>IDENTIFICATION</scope>
</reference>
<dbReference type="GeneTree" id="ENSGT00940000154902"/>
<evidence type="ECO:0000256" key="2">
    <source>
        <dbReference type="ARBA" id="ARBA00023242"/>
    </source>
</evidence>
<dbReference type="InterPro" id="IPR001478">
    <property type="entry name" value="PDZ"/>
</dbReference>
<keyword evidence="2" id="KW-0539">Nucleus</keyword>
<comment type="subcellular location">
    <subcellularLocation>
        <location evidence="1">Nucleus</location>
    </subcellularLocation>
</comment>
<dbReference type="GO" id="GO:0005634">
    <property type="term" value="C:nucleus"/>
    <property type="evidence" value="ECO:0007669"/>
    <property type="project" value="UniProtKB-SubCell"/>
</dbReference>
<feature type="compositionally biased region" description="Basic and acidic residues" evidence="3">
    <location>
        <begin position="246"/>
        <end position="257"/>
    </location>
</feature>
<dbReference type="Proteomes" id="UP000694557">
    <property type="component" value="Unassembled WGS sequence"/>
</dbReference>
<feature type="compositionally biased region" description="Basic and acidic residues" evidence="3">
    <location>
        <begin position="426"/>
        <end position="435"/>
    </location>
</feature>
<dbReference type="SMART" id="SM00228">
    <property type="entry name" value="PDZ"/>
    <property type="match status" value="1"/>
</dbReference>
<dbReference type="Ensembl" id="ENSOKIT00005082315.1">
    <property type="protein sequence ID" value="ENSOKIP00005077248.1"/>
    <property type="gene ID" value="ENSOKIG00005033401.1"/>
</dbReference>
<proteinExistence type="predicted"/>
<feature type="region of interest" description="Disordered" evidence="3">
    <location>
        <begin position="13"/>
        <end position="88"/>
    </location>
</feature>
<accession>A0A8C7MT14</accession>
<dbReference type="PANTHER" id="PTHR23348">
    <property type="entry name" value="PERIAXIN/AHNAK"/>
    <property type="match status" value="1"/>
</dbReference>
<evidence type="ECO:0000256" key="3">
    <source>
        <dbReference type="SAM" id="MobiDB-lite"/>
    </source>
</evidence>
<feature type="region of interest" description="Disordered" evidence="3">
    <location>
        <begin position="426"/>
        <end position="449"/>
    </location>
</feature>
<feature type="compositionally biased region" description="Polar residues" evidence="3">
    <location>
        <begin position="4361"/>
        <end position="4373"/>
    </location>
</feature>
<dbReference type="Gene3D" id="2.30.42.10">
    <property type="match status" value="1"/>
</dbReference>
<feature type="compositionally biased region" description="Basic and acidic residues" evidence="3">
    <location>
        <begin position="4348"/>
        <end position="4360"/>
    </location>
</feature>